<name>A0A923HA55_9FLAO</name>
<evidence type="ECO:0000313" key="3">
    <source>
        <dbReference type="Proteomes" id="UP000656244"/>
    </source>
</evidence>
<keyword evidence="3" id="KW-1185">Reference proteome</keyword>
<dbReference type="SUPFAM" id="SSF55729">
    <property type="entry name" value="Acyl-CoA N-acyltransferases (Nat)"/>
    <property type="match status" value="1"/>
</dbReference>
<evidence type="ECO:0000313" key="2">
    <source>
        <dbReference type="EMBL" id="MBC3757319.1"/>
    </source>
</evidence>
<dbReference type="Proteomes" id="UP000656244">
    <property type="component" value="Unassembled WGS sequence"/>
</dbReference>
<dbReference type="EMBL" id="JACNMF010000001">
    <property type="protein sequence ID" value="MBC3757319.1"/>
    <property type="molecule type" value="Genomic_DNA"/>
</dbReference>
<organism evidence="2 3">
    <name type="scientific">Hyunsoonleella aquatilis</name>
    <dbReference type="NCBI Taxonomy" id="2762758"/>
    <lineage>
        <taxon>Bacteria</taxon>
        <taxon>Pseudomonadati</taxon>
        <taxon>Bacteroidota</taxon>
        <taxon>Flavobacteriia</taxon>
        <taxon>Flavobacteriales</taxon>
        <taxon>Flavobacteriaceae</taxon>
    </lineage>
</organism>
<evidence type="ECO:0000259" key="1">
    <source>
        <dbReference type="PROSITE" id="PS51186"/>
    </source>
</evidence>
<proteinExistence type="predicted"/>
<comment type="caution">
    <text evidence="2">The sequence shown here is derived from an EMBL/GenBank/DDBJ whole genome shotgun (WGS) entry which is preliminary data.</text>
</comment>
<protein>
    <submittedName>
        <fullName evidence="2">GNAT family N-acetyltransferase</fullName>
    </submittedName>
</protein>
<dbReference type="InterPro" id="IPR016181">
    <property type="entry name" value="Acyl_CoA_acyltransferase"/>
</dbReference>
<dbReference type="Pfam" id="PF13673">
    <property type="entry name" value="Acetyltransf_10"/>
    <property type="match status" value="1"/>
</dbReference>
<dbReference type="AlphaFoldDB" id="A0A923HA55"/>
<dbReference type="PROSITE" id="PS51186">
    <property type="entry name" value="GNAT"/>
    <property type="match status" value="1"/>
</dbReference>
<feature type="domain" description="N-acetyltransferase" evidence="1">
    <location>
        <begin position="5"/>
        <end position="148"/>
    </location>
</feature>
<dbReference type="CDD" id="cd04301">
    <property type="entry name" value="NAT_SF"/>
    <property type="match status" value="1"/>
</dbReference>
<dbReference type="Gene3D" id="3.40.630.30">
    <property type="match status" value="1"/>
</dbReference>
<dbReference type="GO" id="GO:0016747">
    <property type="term" value="F:acyltransferase activity, transferring groups other than amino-acyl groups"/>
    <property type="evidence" value="ECO:0007669"/>
    <property type="project" value="InterPro"/>
</dbReference>
<gene>
    <name evidence="2" type="ORF">H7U19_02810</name>
</gene>
<sequence>MVIDFKIKKITAKETHIVRHPVLRPGKPVSTCVFDGDDLESTLHFGLFLKDEIVAIASFMKNKNDLLKSKDQYQLRGMAVMKKVQGMGFGKEILAFGEKALKAEDIETVWCNARKVAVNFYNRNGYEIIGNPFNIEGIGTHYVMFKNL</sequence>
<accession>A0A923HA55</accession>
<dbReference type="InterPro" id="IPR000182">
    <property type="entry name" value="GNAT_dom"/>
</dbReference>
<reference evidence="2" key="1">
    <citation type="submission" date="2020-08" db="EMBL/GenBank/DDBJ databases">
        <title>Hyunsoonleella sp. strain SJ7 genome sequencing and assembly.</title>
        <authorList>
            <person name="Kim I."/>
        </authorList>
    </citation>
    <scope>NUCLEOTIDE SEQUENCE</scope>
    <source>
        <strain evidence="2">SJ7</strain>
    </source>
</reference>